<dbReference type="SUPFAM" id="SSF55424">
    <property type="entry name" value="FAD/NAD-linked reductases, dimerisation (C-terminal) domain"/>
    <property type="match status" value="1"/>
</dbReference>
<organism evidence="2 3">
    <name type="scientific">Terrisporobacter muris</name>
    <dbReference type="NCBI Taxonomy" id="2963284"/>
    <lineage>
        <taxon>Bacteria</taxon>
        <taxon>Bacillati</taxon>
        <taxon>Bacillota</taxon>
        <taxon>Clostridia</taxon>
        <taxon>Peptostreptococcales</taxon>
        <taxon>Peptostreptococcaceae</taxon>
        <taxon>Terrisporobacter</taxon>
    </lineage>
</organism>
<evidence type="ECO:0000259" key="1">
    <source>
        <dbReference type="Pfam" id="PF02852"/>
    </source>
</evidence>
<dbReference type="Pfam" id="PF02852">
    <property type="entry name" value="Pyr_redox_dim"/>
    <property type="match status" value="1"/>
</dbReference>
<reference evidence="2" key="1">
    <citation type="submission" date="2022-07" db="EMBL/GenBank/DDBJ databases">
        <title>Enhanced cultured diversity of the mouse gut microbiota enables custom-made synthetic communities.</title>
        <authorList>
            <person name="Afrizal A."/>
        </authorList>
    </citation>
    <scope>NUCLEOTIDE SEQUENCE</scope>
    <source>
        <strain evidence="2">DSM 29186</strain>
    </source>
</reference>
<protein>
    <recommendedName>
        <fullName evidence="1">Pyridine nucleotide-disulphide oxidoreductase dimerisation domain-containing protein</fullName>
    </recommendedName>
</protein>
<dbReference type="EMBL" id="JANKBY010000253">
    <property type="protein sequence ID" value="MCR1824148.1"/>
    <property type="molecule type" value="Genomic_DNA"/>
</dbReference>
<dbReference type="Gene3D" id="3.30.390.30">
    <property type="match status" value="1"/>
</dbReference>
<accession>A0A9X2MCB4</accession>
<keyword evidence="3" id="KW-1185">Reference proteome</keyword>
<comment type="caution">
    <text evidence="2">The sequence shown here is derived from an EMBL/GenBank/DDBJ whole genome shotgun (WGS) entry which is preliminary data.</text>
</comment>
<dbReference type="AlphaFoldDB" id="A0A9X2MCB4"/>
<sequence>MATEAIQRAKQIGRTEGFIKIVIDKDSEKILGATIICDGSSEIIHLIQLAIDMASNIPI</sequence>
<proteinExistence type="predicted"/>
<name>A0A9X2MCB4_9FIRM</name>
<dbReference type="InterPro" id="IPR004099">
    <property type="entry name" value="Pyr_nucl-diS_OxRdtase_dimer"/>
</dbReference>
<evidence type="ECO:0000313" key="3">
    <source>
        <dbReference type="Proteomes" id="UP001140817"/>
    </source>
</evidence>
<feature type="domain" description="Pyridine nucleotide-disulphide oxidoreductase dimerisation" evidence="1">
    <location>
        <begin position="4"/>
        <end position="54"/>
    </location>
</feature>
<evidence type="ECO:0000313" key="2">
    <source>
        <dbReference type="EMBL" id="MCR1824148.1"/>
    </source>
</evidence>
<gene>
    <name evidence="2" type="ORF">NSA58_15280</name>
</gene>
<dbReference type="RefSeq" id="WP_074429991.1">
    <property type="nucleotide sequence ID" value="NZ_JANKBY010000253.1"/>
</dbReference>
<dbReference type="InterPro" id="IPR016156">
    <property type="entry name" value="FAD/NAD-linked_Rdtase_dimer_sf"/>
</dbReference>
<dbReference type="Proteomes" id="UP001140817">
    <property type="component" value="Unassembled WGS sequence"/>
</dbReference>